<dbReference type="InterPro" id="IPR013223">
    <property type="entry name" value="RNase_B_OB_dom"/>
</dbReference>
<evidence type="ECO:0000256" key="5">
    <source>
        <dbReference type="ARBA" id="ARBA00022801"/>
    </source>
</evidence>
<name>A0A430AX28_9ENTE</name>
<feature type="domain" description="S1 motif" evidence="10">
    <location>
        <begin position="639"/>
        <end position="719"/>
    </location>
</feature>
<keyword evidence="5 8" id="KW-0378">Hydrolase</keyword>
<dbReference type="InterPro" id="IPR022966">
    <property type="entry name" value="RNase_II/R_CS"/>
</dbReference>
<evidence type="ECO:0000313" key="12">
    <source>
        <dbReference type="Proteomes" id="UP000287605"/>
    </source>
</evidence>
<dbReference type="PANTHER" id="PTHR23355">
    <property type="entry name" value="RIBONUCLEASE"/>
    <property type="match status" value="1"/>
</dbReference>
<dbReference type="SMART" id="SM00316">
    <property type="entry name" value="S1"/>
    <property type="match status" value="1"/>
</dbReference>
<evidence type="ECO:0000256" key="4">
    <source>
        <dbReference type="ARBA" id="ARBA00022722"/>
    </source>
</evidence>
<dbReference type="NCBIfam" id="TIGR02063">
    <property type="entry name" value="RNase_R"/>
    <property type="match status" value="1"/>
</dbReference>
<dbReference type="AlphaFoldDB" id="A0A430AX28"/>
<comment type="catalytic activity">
    <reaction evidence="1 8">
        <text>Exonucleolytic cleavage in the 3'- to 5'-direction to yield nucleoside 5'-phosphates.</text>
        <dbReference type="EC" id="3.1.13.1"/>
    </reaction>
</comment>
<keyword evidence="12" id="KW-1185">Reference proteome</keyword>
<dbReference type="GO" id="GO:0003723">
    <property type="term" value="F:RNA binding"/>
    <property type="evidence" value="ECO:0007669"/>
    <property type="project" value="UniProtKB-UniRule"/>
</dbReference>
<dbReference type="EMBL" id="NGKA01000007">
    <property type="protein sequence ID" value="RSU12627.1"/>
    <property type="molecule type" value="Genomic_DNA"/>
</dbReference>
<dbReference type="RefSeq" id="WP_126808340.1">
    <property type="nucleotide sequence ID" value="NZ_NGKA01000007.1"/>
</dbReference>
<dbReference type="InterPro" id="IPR001900">
    <property type="entry name" value="RNase_II/R"/>
</dbReference>
<dbReference type="InterPro" id="IPR040476">
    <property type="entry name" value="CSD2"/>
</dbReference>
<comment type="caution">
    <text evidence="11">The sequence shown here is derived from an EMBL/GenBank/DDBJ whole genome shotgun (WGS) entry which is preliminary data.</text>
</comment>
<dbReference type="Pfam" id="PF00575">
    <property type="entry name" value="S1"/>
    <property type="match status" value="1"/>
</dbReference>
<dbReference type="Pfam" id="PF00773">
    <property type="entry name" value="RNB"/>
    <property type="match status" value="1"/>
</dbReference>
<dbReference type="Pfam" id="PF08206">
    <property type="entry name" value="OB_RNB"/>
    <property type="match status" value="1"/>
</dbReference>
<feature type="region of interest" description="Disordered" evidence="9">
    <location>
        <begin position="729"/>
        <end position="786"/>
    </location>
</feature>
<evidence type="ECO:0000256" key="2">
    <source>
        <dbReference type="ARBA" id="ARBA00004496"/>
    </source>
</evidence>
<dbReference type="PROSITE" id="PS01175">
    <property type="entry name" value="RIBONUCLEASE_II"/>
    <property type="match status" value="1"/>
</dbReference>
<dbReference type="CDD" id="cd04471">
    <property type="entry name" value="S1_RNase_R"/>
    <property type="match status" value="1"/>
</dbReference>
<keyword evidence="4 8" id="KW-0540">Nuclease</keyword>
<feature type="compositionally biased region" description="Basic residues" evidence="9">
    <location>
        <begin position="776"/>
        <end position="786"/>
    </location>
</feature>
<keyword evidence="3 8" id="KW-0963">Cytoplasm</keyword>
<protein>
    <recommendedName>
        <fullName evidence="8">Ribonuclease R</fullName>
        <shortName evidence="8">RNase R</shortName>
        <ecNumber evidence="8">3.1.13.1</ecNumber>
    </recommendedName>
</protein>
<gene>
    <name evidence="8" type="primary">rnr</name>
    <name evidence="11" type="ORF">CBF29_05720</name>
</gene>
<dbReference type="EC" id="3.1.13.1" evidence="8"/>
<dbReference type="PANTHER" id="PTHR23355:SF9">
    <property type="entry name" value="DIS3-LIKE EXONUCLEASE 2"/>
    <property type="match status" value="1"/>
</dbReference>
<keyword evidence="6 8" id="KW-0269">Exonuclease</keyword>
<evidence type="ECO:0000256" key="6">
    <source>
        <dbReference type="ARBA" id="ARBA00022839"/>
    </source>
</evidence>
<evidence type="ECO:0000256" key="3">
    <source>
        <dbReference type="ARBA" id="ARBA00022490"/>
    </source>
</evidence>
<evidence type="ECO:0000256" key="7">
    <source>
        <dbReference type="ARBA" id="ARBA00022884"/>
    </source>
</evidence>
<comment type="function">
    <text evidence="8">3'-5' exoribonuclease that releases 5'-nucleoside monophosphates and is involved in maturation of structured RNAs.</text>
</comment>
<dbReference type="Gene3D" id="2.40.50.140">
    <property type="entry name" value="Nucleic acid-binding proteins"/>
    <property type="match status" value="2"/>
</dbReference>
<dbReference type="HAMAP" id="MF_01895">
    <property type="entry name" value="RNase_R"/>
    <property type="match status" value="1"/>
</dbReference>
<comment type="similarity">
    <text evidence="8">Belongs to the RNR ribonuclease family. RNase R subfamily.</text>
</comment>
<dbReference type="PROSITE" id="PS50126">
    <property type="entry name" value="S1"/>
    <property type="match status" value="1"/>
</dbReference>
<keyword evidence="7 8" id="KW-0694">RNA-binding</keyword>
<dbReference type="SMART" id="SM00955">
    <property type="entry name" value="RNB"/>
    <property type="match status" value="1"/>
</dbReference>
<dbReference type="SUPFAM" id="SSF50249">
    <property type="entry name" value="Nucleic acid-binding proteins"/>
    <property type="match status" value="4"/>
</dbReference>
<reference evidence="11 12" key="1">
    <citation type="submission" date="2017-05" db="EMBL/GenBank/DDBJ databases">
        <title>Vagococcus spp. assemblies.</title>
        <authorList>
            <person name="Gulvik C.A."/>
        </authorList>
    </citation>
    <scope>NUCLEOTIDE SEQUENCE [LARGE SCALE GENOMIC DNA]</scope>
    <source>
        <strain evidence="11 12">CCUG 51432</strain>
    </source>
</reference>
<comment type="subcellular location">
    <subcellularLocation>
        <location evidence="2 8">Cytoplasm</location>
    </subcellularLocation>
</comment>
<evidence type="ECO:0000259" key="10">
    <source>
        <dbReference type="PROSITE" id="PS50126"/>
    </source>
</evidence>
<evidence type="ECO:0000313" key="11">
    <source>
        <dbReference type="EMBL" id="RSU12627.1"/>
    </source>
</evidence>
<dbReference type="Proteomes" id="UP000287605">
    <property type="component" value="Unassembled WGS sequence"/>
</dbReference>
<dbReference type="InterPro" id="IPR003029">
    <property type="entry name" value="S1_domain"/>
</dbReference>
<dbReference type="NCBIfam" id="TIGR00358">
    <property type="entry name" value="3_prime_RNase"/>
    <property type="match status" value="1"/>
</dbReference>
<dbReference type="InterPro" id="IPR012340">
    <property type="entry name" value="NA-bd_OB-fold"/>
</dbReference>
<dbReference type="OrthoDB" id="9764149at2"/>
<dbReference type="GO" id="GO:0006402">
    <property type="term" value="P:mRNA catabolic process"/>
    <property type="evidence" value="ECO:0007669"/>
    <property type="project" value="TreeGrafter"/>
</dbReference>
<evidence type="ECO:0000256" key="1">
    <source>
        <dbReference type="ARBA" id="ARBA00001849"/>
    </source>
</evidence>
<evidence type="ECO:0000256" key="9">
    <source>
        <dbReference type="SAM" id="MobiDB-lite"/>
    </source>
</evidence>
<dbReference type="GO" id="GO:0008859">
    <property type="term" value="F:exoribonuclease II activity"/>
    <property type="evidence" value="ECO:0007669"/>
    <property type="project" value="UniProtKB-UniRule"/>
</dbReference>
<dbReference type="InterPro" id="IPR004476">
    <property type="entry name" value="RNase_II/RNase_R"/>
</dbReference>
<accession>A0A430AX28</accession>
<dbReference type="Pfam" id="PF17876">
    <property type="entry name" value="CSD2"/>
    <property type="match status" value="1"/>
</dbReference>
<dbReference type="InterPro" id="IPR050180">
    <property type="entry name" value="RNR_Ribonuclease"/>
</dbReference>
<dbReference type="InterPro" id="IPR011805">
    <property type="entry name" value="RNase_R"/>
</dbReference>
<dbReference type="GO" id="GO:0005829">
    <property type="term" value="C:cytosol"/>
    <property type="evidence" value="ECO:0007669"/>
    <property type="project" value="TreeGrafter"/>
</dbReference>
<evidence type="ECO:0000256" key="8">
    <source>
        <dbReference type="HAMAP-Rule" id="MF_01895"/>
    </source>
</evidence>
<organism evidence="11 12">
    <name type="scientific">Vagococcus elongatus</name>
    <dbReference type="NCBI Taxonomy" id="180344"/>
    <lineage>
        <taxon>Bacteria</taxon>
        <taxon>Bacillati</taxon>
        <taxon>Bacillota</taxon>
        <taxon>Bacilli</taxon>
        <taxon>Lactobacillales</taxon>
        <taxon>Enterococcaceae</taxon>
        <taxon>Vagococcus</taxon>
    </lineage>
</organism>
<proteinExistence type="inferred from homology"/>
<sequence>MKKTIREEIISYMEENEKSSYSVQDIAKGLKLTKSDNFKLLVQTIASMERDHQVTLTGKGKVKLAARTIEIEGTFRANDKGFGFVTIDDEEPDVYISRENIGYALDGDTVLIDIIKPAVHGEEQAAEGKIVSIVKRSLTQIVGEFTEYDDDLVEETGLYGFVLPKEKKLSHYKIYITAAGIRPKEGEVCVVEVTHYPEKGYENQIEGIVKQTIGHKNDPGMDILSIAIQYGIPTEFSADVLNQAERVPEKVLEEEFDGRRDLRDELIITIDGADAKDLDDAVQVKKMANGNYLLGVHIADVTHYVTENSFLDREALDRGTSVYLTDRVIPMLPPRLSNGICSLNPHVPRLTMSCQMEINPRGRVVAYEIFESVIQSRERMTYSDVNLLIDRKEEVLLKKYQHLLEMIDHMTELHHVLAQMRVERGAISFEDREAQIYLDDEGHPLEIHLRERGTAEKLIESFMLAANETIAKHFNEQGLPFIYRVHEQPKENKMQFFFEFITNYGIKVEGLKDALDPKELQRVLNQTKDMPESPIISMMLLRSMQQARYSEESLGHFGLAAKYYTHFTSPIRRYPDLLVHRLIKAYQQQRPVSEKLKQKWQKKIPEIAAHASNAERRAVEAERETDALKKTEFMVQHVGETFDGYISSVTKFGIFVELPNTIEGLIHVSQMKDDYYQFIENHLALVGERTRKIYKIGQQVTVKVIKADVDNREIDFEILRAEKITQPELFPRKKKDRGGSRQSKNKGARNLQGREKKSQGKTGKRKKEAPFYQKAAKSKKKRKGRR</sequence>